<evidence type="ECO:0000256" key="1">
    <source>
        <dbReference type="ARBA" id="ARBA00023015"/>
    </source>
</evidence>
<sequence length="210" mass="22868">MNGWSEMRQHNEQLREQIINVAQAAFSARGFAAVSIRELAAELQISKGNIYNYFTGKEDLFAACIGDTAAAFSTTLTAMEAKYTQAQVDQTTDPDYFSNIEQELLTVFKHNGVAIDLLLNCSNGSALAGGAVRLALLTKRVTAAILRLNNAYPGQPKLAAAFAETFASSLINSLQTIIRHQYPTAIHETTLDTCITLFSNGLKQTIRSNS</sequence>
<dbReference type="InterPro" id="IPR050109">
    <property type="entry name" value="HTH-type_TetR-like_transc_reg"/>
</dbReference>
<evidence type="ECO:0000256" key="3">
    <source>
        <dbReference type="ARBA" id="ARBA00023163"/>
    </source>
</evidence>
<dbReference type="InterPro" id="IPR023772">
    <property type="entry name" value="DNA-bd_HTH_TetR-type_CS"/>
</dbReference>
<evidence type="ECO:0000256" key="4">
    <source>
        <dbReference type="PROSITE-ProRule" id="PRU00335"/>
    </source>
</evidence>
<dbReference type="SUPFAM" id="SSF46689">
    <property type="entry name" value="Homeodomain-like"/>
    <property type="match status" value="1"/>
</dbReference>
<dbReference type="OrthoDB" id="494991at2"/>
<keyword evidence="1" id="KW-0805">Transcription regulation</keyword>
<protein>
    <recommendedName>
        <fullName evidence="5">HTH tetR-type domain-containing protein</fullName>
    </recommendedName>
</protein>
<keyword evidence="3" id="KW-0804">Transcription</keyword>
<dbReference type="InterPro" id="IPR001647">
    <property type="entry name" value="HTH_TetR"/>
</dbReference>
<organism evidence="6 7">
    <name type="scientific">Lacticaseibacillus sharpeae JCM 1186 = DSM 20505</name>
    <dbReference type="NCBI Taxonomy" id="1291052"/>
    <lineage>
        <taxon>Bacteria</taxon>
        <taxon>Bacillati</taxon>
        <taxon>Bacillota</taxon>
        <taxon>Bacilli</taxon>
        <taxon>Lactobacillales</taxon>
        <taxon>Lactobacillaceae</taxon>
        <taxon>Lacticaseibacillus</taxon>
    </lineage>
</organism>
<reference evidence="6 7" key="1">
    <citation type="journal article" date="2015" name="Genome Announc.">
        <title>Expanding the biotechnology potential of lactobacilli through comparative genomics of 213 strains and associated genera.</title>
        <authorList>
            <person name="Sun Z."/>
            <person name="Harris H.M."/>
            <person name="McCann A."/>
            <person name="Guo C."/>
            <person name="Argimon S."/>
            <person name="Zhang W."/>
            <person name="Yang X."/>
            <person name="Jeffery I.B."/>
            <person name="Cooney J.C."/>
            <person name="Kagawa T.F."/>
            <person name="Liu W."/>
            <person name="Song Y."/>
            <person name="Salvetti E."/>
            <person name="Wrobel A."/>
            <person name="Rasinkangas P."/>
            <person name="Parkhill J."/>
            <person name="Rea M.C."/>
            <person name="O'Sullivan O."/>
            <person name="Ritari J."/>
            <person name="Douillard F.P."/>
            <person name="Paul Ross R."/>
            <person name="Yang R."/>
            <person name="Briner A.E."/>
            <person name="Felis G.E."/>
            <person name="de Vos W.M."/>
            <person name="Barrangou R."/>
            <person name="Klaenhammer T.R."/>
            <person name="Caufield P.W."/>
            <person name="Cui Y."/>
            <person name="Zhang H."/>
            <person name="O'Toole P.W."/>
        </authorList>
    </citation>
    <scope>NUCLEOTIDE SEQUENCE [LARGE SCALE GENOMIC DNA]</scope>
    <source>
        <strain evidence="6 7">DSM 20505</strain>
    </source>
</reference>
<proteinExistence type="predicted"/>
<dbReference type="PANTHER" id="PTHR30055">
    <property type="entry name" value="HTH-TYPE TRANSCRIPTIONAL REGULATOR RUTR"/>
    <property type="match status" value="1"/>
</dbReference>
<dbReference type="STRING" id="1291052.FC18_GL000233"/>
<dbReference type="Gene3D" id="1.10.357.10">
    <property type="entry name" value="Tetracycline Repressor, domain 2"/>
    <property type="match status" value="1"/>
</dbReference>
<keyword evidence="2 4" id="KW-0238">DNA-binding</keyword>
<dbReference type="AlphaFoldDB" id="A0A0R1ZHU7"/>
<feature type="domain" description="HTH tetR-type" evidence="5">
    <location>
        <begin position="12"/>
        <end position="72"/>
    </location>
</feature>
<feature type="DNA-binding region" description="H-T-H motif" evidence="4">
    <location>
        <begin position="35"/>
        <end position="54"/>
    </location>
</feature>
<evidence type="ECO:0000256" key="2">
    <source>
        <dbReference type="ARBA" id="ARBA00023125"/>
    </source>
</evidence>
<dbReference type="GO" id="GO:0000976">
    <property type="term" value="F:transcription cis-regulatory region binding"/>
    <property type="evidence" value="ECO:0007669"/>
    <property type="project" value="TreeGrafter"/>
</dbReference>
<dbReference type="InterPro" id="IPR009057">
    <property type="entry name" value="Homeodomain-like_sf"/>
</dbReference>
<dbReference type="PROSITE" id="PS50977">
    <property type="entry name" value="HTH_TETR_2"/>
    <property type="match status" value="1"/>
</dbReference>
<dbReference type="PANTHER" id="PTHR30055:SF234">
    <property type="entry name" value="HTH-TYPE TRANSCRIPTIONAL REGULATOR BETI"/>
    <property type="match status" value="1"/>
</dbReference>
<dbReference type="PROSITE" id="PS01081">
    <property type="entry name" value="HTH_TETR_1"/>
    <property type="match status" value="1"/>
</dbReference>
<dbReference type="EMBL" id="AYYO01000055">
    <property type="protein sequence ID" value="KRM54429.1"/>
    <property type="molecule type" value="Genomic_DNA"/>
</dbReference>
<dbReference type="GO" id="GO:0003700">
    <property type="term" value="F:DNA-binding transcription factor activity"/>
    <property type="evidence" value="ECO:0007669"/>
    <property type="project" value="TreeGrafter"/>
</dbReference>
<gene>
    <name evidence="6" type="ORF">FC18_GL000233</name>
</gene>
<keyword evidence="7" id="KW-1185">Reference proteome</keyword>
<name>A0A0R1ZHU7_9LACO</name>
<evidence type="ECO:0000313" key="6">
    <source>
        <dbReference type="EMBL" id="KRM54429.1"/>
    </source>
</evidence>
<evidence type="ECO:0000259" key="5">
    <source>
        <dbReference type="PROSITE" id="PS50977"/>
    </source>
</evidence>
<dbReference type="Pfam" id="PF00440">
    <property type="entry name" value="TetR_N"/>
    <property type="match status" value="1"/>
</dbReference>
<dbReference type="PATRIC" id="fig|1291052.5.peg.242"/>
<evidence type="ECO:0000313" key="7">
    <source>
        <dbReference type="Proteomes" id="UP000051679"/>
    </source>
</evidence>
<dbReference type="Proteomes" id="UP000051679">
    <property type="component" value="Unassembled WGS sequence"/>
</dbReference>
<dbReference type="PRINTS" id="PR00455">
    <property type="entry name" value="HTHTETR"/>
</dbReference>
<accession>A0A0R1ZHU7</accession>
<comment type="caution">
    <text evidence="6">The sequence shown here is derived from an EMBL/GenBank/DDBJ whole genome shotgun (WGS) entry which is preliminary data.</text>
</comment>